<reference evidence="1" key="1">
    <citation type="submission" date="2014-09" db="EMBL/GenBank/DDBJ databases">
        <authorList>
            <person name="Magalhaes I.L.F."/>
            <person name="Oliveira U."/>
            <person name="Santos F.R."/>
            <person name="Vidigal T.H.D.A."/>
            <person name="Brescovit A.D."/>
            <person name="Santos A.J."/>
        </authorList>
    </citation>
    <scope>NUCLEOTIDE SEQUENCE</scope>
    <source>
        <tissue evidence="1">Shoot tissue taken approximately 20 cm above the soil surface</tissue>
    </source>
</reference>
<sequence length="17" mass="1919">MSKIPIDQVNVLANMFV</sequence>
<name>A0A0A8YK04_ARUDO</name>
<accession>A0A0A8YK04</accession>
<proteinExistence type="predicted"/>
<reference evidence="1" key="2">
    <citation type="journal article" date="2015" name="Data Brief">
        <title>Shoot transcriptome of the giant reed, Arundo donax.</title>
        <authorList>
            <person name="Barrero R.A."/>
            <person name="Guerrero F.D."/>
            <person name="Moolhuijzen P."/>
            <person name="Goolsby J.A."/>
            <person name="Tidwell J."/>
            <person name="Bellgard S.E."/>
            <person name="Bellgard M.I."/>
        </authorList>
    </citation>
    <scope>NUCLEOTIDE SEQUENCE</scope>
    <source>
        <tissue evidence="1">Shoot tissue taken approximately 20 cm above the soil surface</tissue>
    </source>
</reference>
<evidence type="ECO:0000313" key="1">
    <source>
        <dbReference type="EMBL" id="JAD26969.1"/>
    </source>
</evidence>
<protein>
    <submittedName>
        <fullName evidence="1">Uncharacterized protein</fullName>
    </submittedName>
</protein>
<organism evidence="1">
    <name type="scientific">Arundo donax</name>
    <name type="common">Giant reed</name>
    <name type="synonym">Donax arundinaceus</name>
    <dbReference type="NCBI Taxonomy" id="35708"/>
    <lineage>
        <taxon>Eukaryota</taxon>
        <taxon>Viridiplantae</taxon>
        <taxon>Streptophyta</taxon>
        <taxon>Embryophyta</taxon>
        <taxon>Tracheophyta</taxon>
        <taxon>Spermatophyta</taxon>
        <taxon>Magnoliopsida</taxon>
        <taxon>Liliopsida</taxon>
        <taxon>Poales</taxon>
        <taxon>Poaceae</taxon>
        <taxon>PACMAD clade</taxon>
        <taxon>Arundinoideae</taxon>
        <taxon>Arundineae</taxon>
        <taxon>Arundo</taxon>
    </lineage>
</organism>
<dbReference type="AlphaFoldDB" id="A0A0A8YK04"/>
<dbReference type="EMBL" id="GBRH01270926">
    <property type="protein sequence ID" value="JAD26969.1"/>
    <property type="molecule type" value="Transcribed_RNA"/>
</dbReference>